<gene>
    <name evidence="2" type="ORF">TSACC_22216</name>
</gene>
<reference evidence="3" key="1">
    <citation type="journal article" date="2017" name="Genome Announc.">
        <title>Draft Genome Sequence of Terrimicrobium sacchariphilum NM-5T, a Facultative Anaerobic Soil Bacterium of the Class Spartobacteria.</title>
        <authorList>
            <person name="Qiu Y.L."/>
            <person name="Tourlousse D.M."/>
            <person name="Matsuura N."/>
            <person name="Ohashi A."/>
            <person name="Sekiguchi Y."/>
        </authorList>
    </citation>
    <scope>NUCLEOTIDE SEQUENCE [LARGE SCALE GENOMIC DNA]</scope>
    <source>
        <strain evidence="3">NM-5</strain>
    </source>
</reference>
<dbReference type="NCBIfam" id="TIGR00738">
    <property type="entry name" value="rrf2_super"/>
    <property type="match status" value="1"/>
</dbReference>
<dbReference type="InParanoid" id="A0A146GB42"/>
<dbReference type="EMBL" id="BDCO01000002">
    <property type="protein sequence ID" value="GAT33798.1"/>
    <property type="molecule type" value="Genomic_DNA"/>
</dbReference>
<dbReference type="STRING" id="690879.TSACC_22216"/>
<organism evidence="2 3">
    <name type="scientific">Terrimicrobium sacchariphilum</name>
    <dbReference type="NCBI Taxonomy" id="690879"/>
    <lineage>
        <taxon>Bacteria</taxon>
        <taxon>Pseudomonadati</taxon>
        <taxon>Verrucomicrobiota</taxon>
        <taxon>Terrimicrobiia</taxon>
        <taxon>Terrimicrobiales</taxon>
        <taxon>Terrimicrobiaceae</taxon>
        <taxon>Terrimicrobium</taxon>
    </lineage>
</organism>
<name>A0A146GB42_TERSA</name>
<dbReference type="GO" id="GO:0003677">
    <property type="term" value="F:DNA binding"/>
    <property type="evidence" value="ECO:0007669"/>
    <property type="project" value="UniProtKB-KW"/>
</dbReference>
<dbReference type="InterPro" id="IPR000944">
    <property type="entry name" value="Tscrpt_reg_Rrf2"/>
</dbReference>
<evidence type="ECO:0000256" key="1">
    <source>
        <dbReference type="ARBA" id="ARBA00023125"/>
    </source>
</evidence>
<dbReference type="GO" id="GO:0005829">
    <property type="term" value="C:cytosol"/>
    <property type="evidence" value="ECO:0007669"/>
    <property type="project" value="TreeGrafter"/>
</dbReference>
<comment type="caution">
    <text evidence="2">The sequence shown here is derived from an EMBL/GenBank/DDBJ whole genome shotgun (WGS) entry which is preliminary data.</text>
</comment>
<keyword evidence="1" id="KW-0238">DNA-binding</keyword>
<dbReference type="PANTHER" id="PTHR33221">
    <property type="entry name" value="WINGED HELIX-TURN-HELIX TRANSCRIPTIONAL REGULATOR, RRF2 FAMILY"/>
    <property type="match status" value="1"/>
</dbReference>
<evidence type="ECO:0000313" key="2">
    <source>
        <dbReference type="EMBL" id="GAT33798.1"/>
    </source>
</evidence>
<proteinExistence type="predicted"/>
<sequence length="154" mass="17166">MQLSMRTDYALRALFTLVAHHGDTPIPIIELARKNDIPKRFLEHIMLDLKERGWVDSVAGKRGGYRLAKDPASITMGEVVRHFDGYLAPIACVSVTDYKCCSQESVCRFRRVMLEARNVVAKLMDTSTLADVMRGEPVTNREVSAVQGVDGEGI</sequence>
<dbReference type="SUPFAM" id="SSF46785">
    <property type="entry name" value="Winged helix' DNA-binding domain"/>
    <property type="match status" value="1"/>
</dbReference>
<dbReference type="PANTHER" id="PTHR33221:SF5">
    <property type="entry name" value="HTH-TYPE TRANSCRIPTIONAL REGULATOR ISCR"/>
    <property type="match status" value="1"/>
</dbReference>
<keyword evidence="3" id="KW-1185">Reference proteome</keyword>
<dbReference type="InterPro" id="IPR036388">
    <property type="entry name" value="WH-like_DNA-bd_sf"/>
</dbReference>
<dbReference type="Proteomes" id="UP000076023">
    <property type="component" value="Unassembled WGS sequence"/>
</dbReference>
<accession>A0A146GB42</accession>
<dbReference type="PROSITE" id="PS51197">
    <property type="entry name" value="HTH_RRF2_2"/>
    <property type="match status" value="1"/>
</dbReference>
<dbReference type="RefSeq" id="WP_075079488.1">
    <property type="nucleotide sequence ID" value="NZ_BDCO01000002.1"/>
</dbReference>
<dbReference type="InterPro" id="IPR036390">
    <property type="entry name" value="WH_DNA-bd_sf"/>
</dbReference>
<dbReference type="GO" id="GO:0003700">
    <property type="term" value="F:DNA-binding transcription factor activity"/>
    <property type="evidence" value="ECO:0007669"/>
    <property type="project" value="TreeGrafter"/>
</dbReference>
<protein>
    <submittedName>
        <fullName evidence="2">Rrf2 family protein</fullName>
    </submittedName>
</protein>
<dbReference type="OrthoDB" id="9808360at2"/>
<dbReference type="FunCoup" id="A0A146GB42">
    <property type="interactions" value="281"/>
</dbReference>
<dbReference type="AlphaFoldDB" id="A0A146GB42"/>
<dbReference type="Pfam" id="PF02082">
    <property type="entry name" value="Rrf2"/>
    <property type="match status" value="1"/>
</dbReference>
<dbReference type="Gene3D" id="1.10.10.10">
    <property type="entry name" value="Winged helix-like DNA-binding domain superfamily/Winged helix DNA-binding domain"/>
    <property type="match status" value="1"/>
</dbReference>
<evidence type="ECO:0000313" key="3">
    <source>
        <dbReference type="Proteomes" id="UP000076023"/>
    </source>
</evidence>